<dbReference type="EMBL" id="RQJP01000001">
    <property type="protein sequence ID" value="RRB17186.1"/>
    <property type="molecule type" value="Genomic_DNA"/>
</dbReference>
<dbReference type="Proteomes" id="UP000274271">
    <property type="component" value="Unassembled WGS sequence"/>
</dbReference>
<name>A0A3P1CVL2_9BACT</name>
<keyword evidence="2" id="KW-1185">Reference proteome</keyword>
<organism evidence="1 2">
    <name type="scientific">Larkinella knui</name>
    <dbReference type="NCBI Taxonomy" id="2025310"/>
    <lineage>
        <taxon>Bacteria</taxon>
        <taxon>Pseudomonadati</taxon>
        <taxon>Bacteroidota</taxon>
        <taxon>Cytophagia</taxon>
        <taxon>Cytophagales</taxon>
        <taxon>Spirosomataceae</taxon>
        <taxon>Larkinella</taxon>
    </lineage>
</organism>
<dbReference type="RefSeq" id="WP_124903534.1">
    <property type="nucleotide sequence ID" value="NZ_RQJP01000001.1"/>
</dbReference>
<comment type="caution">
    <text evidence="1">The sequence shown here is derived from an EMBL/GenBank/DDBJ whole genome shotgun (WGS) entry which is preliminary data.</text>
</comment>
<protein>
    <submittedName>
        <fullName evidence="1">Uncharacterized protein</fullName>
    </submittedName>
</protein>
<accession>A0A3P1CVL2</accession>
<dbReference type="AlphaFoldDB" id="A0A3P1CVL2"/>
<sequence length="109" mass="12667">MEDPQLDSIFHLAFPGQNLKLVSNEIVKPTYKIMVQGKSIPVVDYDSTTNEIRFFYPGRFFGSVMMFKKHKEQEVDLYLLFRGAGLTADFKIIKTDDQWQVINRVFGKV</sequence>
<dbReference type="OrthoDB" id="969044at2"/>
<proteinExistence type="predicted"/>
<evidence type="ECO:0000313" key="1">
    <source>
        <dbReference type="EMBL" id="RRB17186.1"/>
    </source>
</evidence>
<evidence type="ECO:0000313" key="2">
    <source>
        <dbReference type="Proteomes" id="UP000274271"/>
    </source>
</evidence>
<gene>
    <name evidence="1" type="ORF">EHT87_02580</name>
</gene>
<reference evidence="1 2" key="1">
    <citation type="submission" date="2018-11" db="EMBL/GenBank/DDBJ databases">
        <authorList>
            <person name="Zhou Z."/>
            <person name="Wang G."/>
        </authorList>
    </citation>
    <scope>NUCLEOTIDE SEQUENCE [LARGE SCALE GENOMIC DNA]</scope>
    <source>
        <strain evidence="1 2">KCTC42998</strain>
    </source>
</reference>